<sequence length="32" mass="3901">MYSCSHEKQSIYIQTPELYLNKFNPYSFNLNK</sequence>
<proteinExistence type="predicted"/>
<organism evidence="1">
    <name type="scientific">Arundo donax</name>
    <name type="common">Giant reed</name>
    <name type="synonym">Donax arundinaceus</name>
    <dbReference type="NCBI Taxonomy" id="35708"/>
    <lineage>
        <taxon>Eukaryota</taxon>
        <taxon>Viridiplantae</taxon>
        <taxon>Streptophyta</taxon>
        <taxon>Embryophyta</taxon>
        <taxon>Tracheophyta</taxon>
        <taxon>Spermatophyta</taxon>
        <taxon>Magnoliopsida</taxon>
        <taxon>Liliopsida</taxon>
        <taxon>Poales</taxon>
        <taxon>Poaceae</taxon>
        <taxon>PACMAD clade</taxon>
        <taxon>Arundinoideae</taxon>
        <taxon>Arundineae</taxon>
        <taxon>Arundo</taxon>
    </lineage>
</organism>
<reference evidence="1" key="1">
    <citation type="submission" date="2014-09" db="EMBL/GenBank/DDBJ databases">
        <authorList>
            <person name="Magalhaes I.L.F."/>
            <person name="Oliveira U."/>
            <person name="Santos F.R."/>
            <person name="Vidigal T.H.D.A."/>
            <person name="Brescovit A.D."/>
            <person name="Santos A.J."/>
        </authorList>
    </citation>
    <scope>NUCLEOTIDE SEQUENCE</scope>
    <source>
        <tissue evidence="1">Shoot tissue taken approximately 20 cm above the soil surface</tissue>
    </source>
</reference>
<dbReference type="EMBL" id="GBRH01278126">
    <property type="protein sequence ID" value="JAD19769.1"/>
    <property type="molecule type" value="Transcribed_RNA"/>
</dbReference>
<dbReference type="AlphaFoldDB" id="A0A0A8Y0Q2"/>
<reference evidence="1" key="2">
    <citation type="journal article" date="2015" name="Data Brief">
        <title>Shoot transcriptome of the giant reed, Arundo donax.</title>
        <authorList>
            <person name="Barrero R.A."/>
            <person name="Guerrero F.D."/>
            <person name="Moolhuijzen P."/>
            <person name="Goolsby J.A."/>
            <person name="Tidwell J."/>
            <person name="Bellgard S.E."/>
            <person name="Bellgard M.I."/>
        </authorList>
    </citation>
    <scope>NUCLEOTIDE SEQUENCE</scope>
    <source>
        <tissue evidence="1">Shoot tissue taken approximately 20 cm above the soil surface</tissue>
    </source>
</reference>
<evidence type="ECO:0000313" key="1">
    <source>
        <dbReference type="EMBL" id="JAD19769.1"/>
    </source>
</evidence>
<accession>A0A0A8Y0Q2</accession>
<name>A0A0A8Y0Q2_ARUDO</name>
<protein>
    <submittedName>
        <fullName evidence="1">Uncharacterized protein</fullName>
    </submittedName>
</protein>